<protein>
    <recommendedName>
        <fullName evidence="3">Transcriptional regulator, AbiEi antitoxin, Type IV TA system</fullName>
    </recommendedName>
</protein>
<keyword evidence="2" id="KW-1185">Reference proteome</keyword>
<evidence type="ECO:0008006" key="3">
    <source>
        <dbReference type="Google" id="ProtNLM"/>
    </source>
</evidence>
<sequence length="224" mass="26012">MNFTKIFLCLPTRYTTFTALKGKAIMTKLNELKKHLKRGKVYRRTELTKWSKSVDRHLEMLLEDGTLQKLSQGLYYYPKESAFGAIPPEEEALVRSFLKDDRFLLTSLNLYNSLGVGTTQLYNIRTVYNHKRNGEFQLGGQKFSFHVKHHFPKKLTLEFLLVDLVNNLQKLAEDQEEVLKNVSSKVQTMDTKKLEDSVLEYGNAKAKKILLPLMNRKEQLKHAS</sequence>
<proteinExistence type="predicted"/>
<dbReference type="AlphaFoldDB" id="A0A1H4GQ08"/>
<accession>A0A1H4GQ08</accession>
<dbReference type="EMBL" id="FNRA01000011">
    <property type="protein sequence ID" value="SEB11634.1"/>
    <property type="molecule type" value="Genomic_DNA"/>
</dbReference>
<dbReference type="Pfam" id="PF19570">
    <property type="entry name" value="DUF6088"/>
    <property type="match status" value="1"/>
</dbReference>
<dbReference type="STRING" id="425514.SAMN05443550_1112"/>
<name>A0A1H4GQ08_9SPHI</name>
<evidence type="ECO:0000313" key="2">
    <source>
        <dbReference type="Proteomes" id="UP000198850"/>
    </source>
</evidence>
<dbReference type="Proteomes" id="UP000198850">
    <property type="component" value="Unassembled WGS sequence"/>
</dbReference>
<reference evidence="1 2" key="1">
    <citation type="submission" date="2016-10" db="EMBL/GenBank/DDBJ databases">
        <authorList>
            <person name="de Groot N.N."/>
        </authorList>
    </citation>
    <scope>NUCLEOTIDE SEQUENCE [LARGE SCALE GENOMIC DNA]</scope>
    <source>
        <strain evidence="1 2">DSM 19033</strain>
    </source>
</reference>
<organism evidence="1 2">
    <name type="scientific">Pedobacter hartonius</name>
    <dbReference type="NCBI Taxonomy" id="425514"/>
    <lineage>
        <taxon>Bacteria</taxon>
        <taxon>Pseudomonadati</taxon>
        <taxon>Bacteroidota</taxon>
        <taxon>Sphingobacteriia</taxon>
        <taxon>Sphingobacteriales</taxon>
        <taxon>Sphingobacteriaceae</taxon>
        <taxon>Pedobacter</taxon>
    </lineage>
</organism>
<evidence type="ECO:0000313" key="1">
    <source>
        <dbReference type="EMBL" id="SEB11634.1"/>
    </source>
</evidence>
<dbReference type="InterPro" id="IPR045738">
    <property type="entry name" value="DUF6088"/>
</dbReference>
<gene>
    <name evidence="1" type="ORF">SAMN05443550_1112</name>
</gene>